<organism evidence="1 2">
    <name type="scientific">Mortierella polycephala</name>
    <dbReference type="NCBI Taxonomy" id="41804"/>
    <lineage>
        <taxon>Eukaryota</taxon>
        <taxon>Fungi</taxon>
        <taxon>Fungi incertae sedis</taxon>
        <taxon>Mucoromycota</taxon>
        <taxon>Mortierellomycotina</taxon>
        <taxon>Mortierellomycetes</taxon>
        <taxon>Mortierellales</taxon>
        <taxon>Mortierellaceae</taxon>
        <taxon>Mortierella</taxon>
    </lineage>
</organism>
<name>A0A9P6Q5W6_9FUNG</name>
<comment type="caution">
    <text evidence="1">The sequence shown here is derived from an EMBL/GenBank/DDBJ whole genome shotgun (WGS) entry which is preliminary data.</text>
</comment>
<dbReference type="AlphaFoldDB" id="A0A9P6Q5W6"/>
<evidence type="ECO:0000313" key="2">
    <source>
        <dbReference type="Proteomes" id="UP000726737"/>
    </source>
</evidence>
<reference evidence="1" key="1">
    <citation type="journal article" date="2020" name="Fungal Divers.">
        <title>Resolving the Mortierellaceae phylogeny through synthesis of multi-gene phylogenetics and phylogenomics.</title>
        <authorList>
            <person name="Vandepol N."/>
            <person name="Liber J."/>
            <person name="Desiro A."/>
            <person name="Na H."/>
            <person name="Kennedy M."/>
            <person name="Barry K."/>
            <person name="Grigoriev I.V."/>
            <person name="Miller A.N."/>
            <person name="O'Donnell K."/>
            <person name="Stajich J.E."/>
            <person name="Bonito G."/>
        </authorList>
    </citation>
    <scope>NUCLEOTIDE SEQUENCE</scope>
    <source>
        <strain evidence="1">KOD948</strain>
    </source>
</reference>
<evidence type="ECO:0000313" key="1">
    <source>
        <dbReference type="EMBL" id="KAG0259650.1"/>
    </source>
</evidence>
<gene>
    <name evidence="1" type="ORF">BG011_002501</name>
</gene>
<sequence>MDLDTTLPTFAKVALQYRDRYIHDLDRKDMPIISRVLRADTTEFKMVLGQMNLPLDEYTSVYGLHFYATNPSTESPPDEQWIPHANGLILNDAFGLSGRMSDMAREIVEYLERHDIPRLRC</sequence>
<accession>A0A9P6Q5W6</accession>
<dbReference type="OrthoDB" id="10354283at2759"/>
<dbReference type="EMBL" id="JAAAJA010000180">
    <property type="protein sequence ID" value="KAG0259650.1"/>
    <property type="molecule type" value="Genomic_DNA"/>
</dbReference>
<protein>
    <submittedName>
        <fullName evidence="1">Uncharacterized protein</fullName>
    </submittedName>
</protein>
<proteinExistence type="predicted"/>
<keyword evidence="2" id="KW-1185">Reference proteome</keyword>
<dbReference type="Proteomes" id="UP000726737">
    <property type="component" value="Unassembled WGS sequence"/>
</dbReference>